<dbReference type="Pfam" id="PF00930">
    <property type="entry name" value="DPPIV_N"/>
    <property type="match status" value="1"/>
</dbReference>
<dbReference type="SUPFAM" id="SSF53474">
    <property type="entry name" value="alpha/beta-Hydrolases"/>
    <property type="match status" value="1"/>
</dbReference>
<evidence type="ECO:0000313" key="7">
    <source>
        <dbReference type="EMBL" id="CAJ0609250.1"/>
    </source>
</evidence>
<dbReference type="FunFam" id="3.40.50.1820:FF:000003">
    <property type="entry name" value="Dipeptidyl peptidase 4"/>
    <property type="match status" value="1"/>
</dbReference>
<evidence type="ECO:0000259" key="6">
    <source>
        <dbReference type="Pfam" id="PF00930"/>
    </source>
</evidence>
<dbReference type="GO" id="GO:0008236">
    <property type="term" value="F:serine-type peptidase activity"/>
    <property type="evidence" value="ECO:0007669"/>
    <property type="project" value="InterPro"/>
</dbReference>
<dbReference type="Gene3D" id="2.140.10.30">
    <property type="entry name" value="Dipeptidylpeptidase IV, N-terminal domain"/>
    <property type="match status" value="1"/>
</dbReference>
<reference evidence="7" key="1">
    <citation type="submission" date="2023-07" db="EMBL/GenBank/DDBJ databases">
        <authorList>
            <consortium name="CYATHOMIX"/>
        </authorList>
    </citation>
    <scope>NUCLEOTIDE SEQUENCE</scope>
    <source>
        <strain evidence="7">N/A</strain>
    </source>
</reference>
<accession>A0AA36HEC4</accession>
<dbReference type="PANTHER" id="PTHR11731:SF202">
    <property type="entry name" value="DIPEPTIDYL PEPTIDASE FAMILY MEMBER 2"/>
    <property type="match status" value="1"/>
</dbReference>
<protein>
    <submittedName>
        <fullName evidence="7">Uncharacterized protein</fullName>
    </submittedName>
</protein>
<dbReference type="GO" id="GO:0005886">
    <property type="term" value="C:plasma membrane"/>
    <property type="evidence" value="ECO:0007669"/>
    <property type="project" value="TreeGrafter"/>
</dbReference>
<dbReference type="Gene3D" id="3.40.50.1820">
    <property type="entry name" value="alpha/beta hydrolase"/>
    <property type="match status" value="1"/>
</dbReference>
<feature type="non-terminal residue" evidence="7">
    <location>
        <position position="853"/>
    </location>
</feature>
<dbReference type="AlphaFoldDB" id="A0AA36HEC4"/>
<keyword evidence="2" id="KW-0325">Glycoprotein</keyword>
<evidence type="ECO:0000256" key="2">
    <source>
        <dbReference type="ARBA" id="ARBA00023180"/>
    </source>
</evidence>
<sequence length="853" mass="96970">FQFQELLRWSLSSINLSRSLCHCRWELPRQCAPGISDMDKTNTTSDRHRSRKLVRILIAAFAIVTVILIVVSITLLFTQEPVKLNESTTRPPLDGYDNRTSDRLHFRRRPNYRKFTFDDLFSGKVFLKDSYTVGWTRDSGLIQTKDEFLGGDTIATVIKPGTFAAVDYLSDASLMHSLSSNNKYAFISKNIKQIFRHSNEELYEISRMTNGTPSQQMFPVGPVGEGYEPILAFLWNPNPDRNDFVFVHNYNIYYQSNPEEPGSARQLTFDGSYLLRYGVPDWLYEEEILSSGTAMWWSNSGKYLAYLRFDDRSVSRIYIPRYNRGSQYPQYVEIPYPKAGVEENPLVRLYFLTLRTNRTVIAEPPADLIMTNQSYYIFSNAWVTMPSSVRRNLGDERLMTVWANREQNLVYITLCNEIDCVLTHTQSFTINGRSMWAEPADFKNVFTSRFGFFIILPRSYRDGNVYNHVAHLQIQRNGSGRITAWHGGAYDIREIEGYDVTSDTLTFSSAGGGLGTMRLYKVTQASAANQSNVTSLSAFVPDCDYGTHEVSPDGKRAVVNCVQPFQNTRMYLMDVEKPSNNKLLEGAEKAYIPFDLPEITYEAVNLSSGYEVHVGMMKPPMFDPNLTYPMLVDVYGGPNSCKVRRSTPTPNMIHFCSNLGAIVVWIDGRGSSNRGWNLKAPVYKALGQFETIDTIEAIKYLISKYAFFDKEKVAVFGWSYGGFLSTHIAIRDQGKTLKCSVAVAPVVDFMLYDSAYTERYLGIPLENPSGYDASQLLNKAGLLKNVKYMLAHGEADDNVHFQNSALLAESLQAELVHFTQLVYSNQDHSMGLRQAHLFMEIGRFLSEECFSEN</sequence>
<keyword evidence="4" id="KW-1133">Transmembrane helix</keyword>
<evidence type="ECO:0000256" key="1">
    <source>
        <dbReference type="ARBA" id="ARBA00010036"/>
    </source>
</evidence>
<comment type="similarity">
    <text evidence="1">Belongs to the peptidase S9B family. DPPIV subfamily.</text>
</comment>
<keyword evidence="8" id="KW-1185">Reference proteome</keyword>
<gene>
    <name evidence="7" type="ORF">CYNAS_LOCUS21233</name>
</gene>
<organism evidence="7 8">
    <name type="scientific">Cylicocyclus nassatus</name>
    <name type="common">Nematode worm</name>
    <dbReference type="NCBI Taxonomy" id="53992"/>
    <lineage>
        <taxon>Eukaryota</taxon>
        <taxon>Metazoa</taxon>
        <taxon>Ecdysozoa</taxon>
        <taxon>Nematoda</taxon>
        <taxon>Chromadorea</taxon>
        <taxon>Rhabditida</taxon>
        <taxon>Rhabditina</taxon>
        <taxon>Rhabditomorpha</taxon>
        <taxon>Strongyloidea</taxon>
        <taxon>Strongylidae</taxon>
        <taxon>Cylicocyclus</taxon>
    </lineage>
</organism>
<evidence type="ECO:0000256" key="4">
    <source>
        <dbReference type="SAM" id="Phobius"/>
    </source>
</evidence>
<proteinExistence type="inferred from homology"/>
<dbReference type="SUPFAM" id="SSF82171">
    <property type="entry name" value="DPP6 N-terminal domain-like"/>
    <property type="match status" value="1"/>
</dbReference>
<feature type="transmembrane region" description="Helical" evidence="4">
    <location>
        <begin position="56"/>
        <end position="77"/>
    </location>
</feature>
<evidence type="ECO:0000256" key="3">
    <source>
        <dbReference type="ARBA" id="ARBA00058505"/>
    </source>
</evidence>
<dbReference type="InterPro" id="IPR029058">
    <property type="entry name" value="AB_hydrolase_fold"/>
</dbReference>
<dbReference type="GO" id="GO:0008239">
    <property type="term" value="F:dipeptidyl-peptidase activity"/>
    <property type="evidence" value="ECO:0007669"/>
    <property type="project" value="TreeGrafter"/>
</dbReference>
<dbReference type="GO" id="GO:0006508">
    <property type="term" value="P:proteolysis"/>
    <property type="evidence" value="ECO:0007669"/>
    <property type="project" value="InterPro"/>
</dbReference>
<dbReference type="Pfam" id="PF00326">
    <property type="entry name" value="Peptidase_S9"/>
    <property type="match status" value="1"/>
</dbReference>
<comment type="caution">
    <text evidence="7">The sequence shown here is derived from an EMBL/GenBank/DDBJ whole genome shotgun (WGS) entry which is preliminary data.</text>
</comment>
<dbReference type="InterPro" id="IPR001375">
    <property type="entry name" value="Peptidase_S9_cat"/>
</dbReference>
<comment type="function">
    <text evidence="3">Removes N-terminal dipeptides sequentially from polypeptides. Essential for control of distal tip cell migration.</text>
</comment>
<name>A0AA36HEC4_CYLNA</name>
<keyword evidence="4" id="KW-0472">Membrane</keyword>
<feature type="domain" description="Peptidase S9 prolyl oligopeptidase catalytic" evidence="5">
    <location>
        <begin position="653"/>
        <end position="845"/>
    </location>
</feature>
<dbReference type="EMBL" id="CATQJL010000326">
    <property type="protein sequence ID" value="CAJ0609250.1"/>
    <property type="molecule type" value="Genomic_DNA"/>
</dbReference>
<evidence type="ECO:0000259" key="5">
    <source>
        <dbReference type="Pfam" id="PF00326"/>
    </source>
</evidence>
<dbReference type="Proteomes" id="UP001176961">
    <property type="component" value="Unassembled WGS sequence"/>
</dbReference>
<keyword evidence="4" id="KW-0812">Transmembrane</keyword>
<dbReference type="InterPro" id="IPR050278">
    <property type="entry name" value="Serine_Prot_S9B/DPPIV"/>
</dbReference>
<dbReference type="PANTHER" id="PTHR11731">
    <property type="entry name" value="PROTEASE FAMILY S9B,C DIPEPTIDYL-PEPTIDASE IV-RELATED"/>
    <property type="match status" value="1"/>
</dbReference>
<evidence type="ECO:0000313" key="8">
    <source>
        <dbReference type="Proteomes" id="UP001176961"/>
    </source>
</evidence>
<dbReference type="InterPro" id="IPR002469">
    <property type="entry name" value="Peptidase_S9B_N"/>
</dbReference>
<feature type="domain" description="Dipeptidylpeptidase IV N-terminal" evidence="6">
    <location>
        <begin position="179"/>
        <end position="565"/>
    </location>
</feature>